<feature type="transmembrane region" description="Helical" evidence="1">
    <location>
        <begin position="160"/>
        <end position="181"/>
    </location>
</feature>
<keyword evidence="1" id="KW-0472">Membrane</keyword>
<name>X0TUW6_9ZZZZ</name>
<feature type="transmembrane region" description="Helical" evidence="1">
    <location>
        <begin position="119"/>
        <end position="140"/>
    </location>
</feature>
<dbReference type="EMBL" id="BARS01017360">
    <property type="protein sequence ID" value="GAF97019.1"/>
    <property type="molecule type" value="Genomic_DNA"/>
</dbReference>
<dbReference type="SUPFAM" id="SSF81343">
    <property type="entry name" value="Fumarate reductase respiratory complex transmembrane subunits"/>
    <property type="match status" value="1"/>
</dbReference>
<dbReference type="AlphaFoldDB" id="X0TUW6"/>
<proteinExistence type="predicted"/>
<organism evidence="2">
    <name type="scientific">marine sediment metagenome</name>
    <dbReference type="NCBI Taxonomy" id="412755"/>
    <lineage>
        <taxon>unclassified sequences</taxon>
        <taxon>metagenomes</taxon>
        <taxon>ecological metagenomes</taxon>
    </lineage>
</organism>
<reference evidence="2" key="1">
    <citation type="journal article" date="2014" name="Front. Microbiol.">
        <title>High frequency of phylogenetically diverse reductive dehalogenase-homologous genes in deep subseafloor sedimentary metagenomes.</title>
        <authorList>
            <person name="Kawai M."/>
            <person name="Futagami T."/>
            <person name="Toyoda A."/>
            <person name="Takaki Y."/>
            <person name="Nishi S."/>
            <person name="Hori S."/>
            <person name="Arai W."/>
            <person name="Tsubouchi T."/>
            <person name="Morono Y."/>
            <person name="Uchiyama I."/>
            <person name="Ito T."/>
            <person name="Fujiyama A."/>
            <person name="Inagaki F."/>
            <person name="Takami H."/>
        </authorList>
    </citation>
    <scope>NUCLEOTIDE SEQUENCE</scope>
    <source>
        <strain evidence="2">Expedition CK06-06</strain>
    </source>
</reference>
<evidence type="ECO:0008006" key="3">
    <source>
        <dbReference type="Google" id="ProtNLM"/>
    </source>
</evidence>
<feature type="non-terminal residue" evidence="2">
    <location>
        <position position="185"/>
    </location>
</feature>
<keyword evidence="1" id="KW-0812">Transmembrane</keyword>
<feature type="transmembrane region" description="Helical" evidence="1">
    <location>
        <begin position="12"/>
        <end position="34"/>
    </location>
</feature>
<dbReference type="InterPro" id="IPR011138">
    <property type="entry name" value="Cytochrome_b-558"/>
</dbReference>
<dbReference type="Gene3D" id="1.20.1300.10">
    <property type="entry name" value="Fumarate reductase/succinate dehydrogenase, transmembrane subunit"/>
    <property type="match status" value="1"/>
</dbReference>
<accession>X0TUW6</accession>
<sequence length="185" mass="20874">MQRLTALYQTTLGKKMVVAISGLILYGFVLGHMLGNLKVFTGSDAAGAPRIDIYAHFLRTMGEPLVPYSFLLWIVRIILLVALVLHVYTVIVLARRNHAARQQDYSQHRYSQASSPARWMMVSGFLLLLFVIFHLLQFTFGKISGAPFVEGKVYANLYYAFQKWFFAAMYVVAMAALALHINHGV</sequence>
<dbReference type="CDD" id="cd03498">
    <property type="entry name" value="SQR_TypeB_2_TM"/>
    <property type="match status" value="1"/>
</dbReference>
<evidence type="ECO:0000256" key="1">
    <source>
        <dbReference type="SAM" id="Phobius"/>
    </source>
</evidence>
<keyword evidence="1" id="KW-1133">Transmembrane helix</keyword>
<gene>
    <name evidence="2" type="ORF">S01H1_28407</name>
</gene>
<comment type="caution">
    <text evidence="2">The sequence shown here is derived from an EMBL/GenBank/DDBJ whole genome shotgun (WGS) entry which is preliminary data.</text>
</comment>
<dbReference type="NCBIfam" id="TIGR02046">
    <property type="entry name" value="sdhC_b558_fam"/>
    <property type="match status" value="1"/>
</dbReference>
<protein>
    <recommendedName>
        <fullName evidence="3">Succinate dehydrogenase cytochrome b subunit</fullName>
    </recommendedName>
</protein>
<feature type="transmembrane region" description="Helical" evidence="1">
    <location>
        <begin position="70"/>
        <end position="94"/>
    </location>
</feature>
<evidence type="ECO:0000313" key="2">
    <source>
        <dbReference type="EMBL" id="GAF97019.1"/>
    </source>
</evidence>
<dbReference type="InterPro" id="IPR034804">
    <property type="entry name" value="SQR/QFR_C/D"/>
</dbReference>
<dbReference type="GO" id="GO:0016020">
    <property type="term" value="C:membrane"/>
    <property type="evidence" value="ECO:0007669"/>
    <property type="project" value="InterPro"/>
</dbReference>